<keyword evidence="4" id="KW-1185">Reference proteome</keyword>
<keyword evidence="2" id="KW-1133">Transmembrane helix</keyword>
<dbReference type="EMBL" id="CAKKNE010000002">
    <property type="protein sequence ID" value="CAH0368028.1"/>
    <property type="molecule type" value="Genomic_DNA"/>
</dbReference>
<organism evidence="3 4">
    <name type="scientific">Pelagomonas calceolata</name>
    <dbReference type="NCBI Taxonomy" id="35677"/>
    <lineage>
        <taxon>Eukaryota</taxon>
        <taxon>Sar</taxon>
        <taxon>Stramenopiles</taxon>
        <taxon>Ochrophyta</taxon>
        <taxon>Pelagophyceae</taxon>
        <taxon>Pelagomonadales</taxon>
        <taxon>Pelagomonadaceae</taxon>
        <taxon>Pelagomonas</taxon>
    </lineage>
</organism>
<accession>A0A8J2SDU8</accession>
<keyword evidence="2" id="KW-0472">Membrane</keyword>
<gene>
    <name evidence="3" type="ORF">PECAL_2P10760</name>
</gene>
<proteinExistence type="predicted"/>
<dbReference type="Proteomes" id="UP000789595">
    <property type="component" value="Unassembled WGS sequence"/>
</dbReference>
<protein>
    <recommendedName>
        <fullName evidence="5">Sulfotransferase domain-containing protein</fullName>
    </recommendedName>
</protein>
<evidence type="ECO:0000256" key="2">
    <source>
        <dbReference type="SAM" id="Phobius"/>
    </source>
</evidence>
<feature type="transmembrane region" description="Helical" evidence="2">
    <location>
        <begin position="28"/>
        <end position="49"/>
    </location>
</feature>
<evidence type="ECO:0000256" key="1">
    <source>
        <dbReference type="SAM" id="MobiDB-lite"/>
    </source>
</evidence>
<feature type="region of interest" description="Disordered" evidence="1">
    <location>
        <begin position="1"/>
        <end position="26"/>
    </location>
</feature>
<reference evidence="3" key="1">
    <citation type="submission" date="2021-11" db="EMBL/GenBank/DDBJ databases">
        <authorList>
            <consortium name="Genoscope - CEA"/>
            <person name="William W."/>
        </authorList>
    </citation>
    <scope>NUCLEOTIDE SEQUENCE</scope>
</reference>
<comment type="caution">
    <text evidence="3">The sequence shown here is derived from an EMBL/GenBank/DDBJ whole genome shotgun (WGS) entry which is preliminary data.</text>
</comment>
<dbReference type="OrthoDB" id="40447at2759"/>
<dbReference type="SUPFAM" id="SSF52540">
    <property type="entry name" value="P-loop containing nucleoside triphosphate hydrolases"/>
    <property type="match status" value="1"/>
</dbReference>
<evidence type="ECO:0000313" key="4">
    <source>
        <dbReference type="Proteomes" id="UP000789595"/>
    </source>
</evidence>
<dbReference type="AlphaFoldDB" id="A0A8J2SDU8"/>
<feature type="region of interest" description="Disordered" evidence="1">
    <location>
        <begin position="55"/>
        <end position="87"/>
    </location>
</feature>
<feature type="compositionally biased region" description="Basic residues" evidence="1">
    <location>
        <begin position="1"/>
        <end position="11"/>
    </location>
</feature>
<dbReference type="InterPro" id="IPR027417">
    <property type="entry name" value="P-loop_NTPase"/>
</dbReference>
<keyword evidence="2" id="KW-0812">Transmembrane</keyword>
<dbReference type="Gene3D" id="3.40.50.300">
    <property type="entry name" value="P-loop containing nucleotide triphosphate hydrolases"/>
    <property type="match status" value="1"/>
</dbReference>
<name>A0A8J2SDU8_9STRA</name>
<sequence length="487" mass="54545">MRQVRPRRHAAAARAGSGRATRRKSGGAAVPILPLLLLLGTSPVVYVMLRYETPDDAVAPPPAPAPKRPHLRPRAPPPPRPDPRPNKQIAGLAERARLEREKAKAEPVADIGLPPMYGGPATKPKTLGLDRCAAFRSAQGPRGRPAVAGLFNTGTNFLMKLLRLNCDFPDACPAQPHIKVDKDNPYEAEIRIMAEMQMARRNNCSPFLLQVPWGKHNPVDWRGQHAAQGLEGVDVDGVLPVVVVKDPFTWMRSMCRMDLCMEYAAKFRHGQAQCCPHPVMKTRTVVRFRRERPPRNYTSIVDMWREWNQAYVDVEFPRLMVRYEDLLFNSQETTKEVCECAGGKMKAVFDPIAEGAKGGAGHGYHETGHNVAALKFSNESLRYAHLTDADVAYVLDHAGPLQDKFHYPASISRRRLFGEKRICQPDREKWLNSVGLKTSRDGPVPIDDESDGVVVNGFFFRNPKKPRRPGQIFQAIQKANRAHRGHR</sequence>
<evidence type="ECO:0008006" key="5">
    <source>
        <dbReference type="Google" id="ProtNLM"/>
    </source>
</evidence>
<evidence type="ECO:0000313" key="3">
    <source>
        <dbReference type="EMBL" id="CAH0368028.1"/>
    </source>
</evidence>